<dbReference type="InParanoid" id="A0A7N2KQX5"/>
<proteinExistence type="predicted"/>
<reference evidence="2" key="2">
    <citation type="submission" date="2021-01" db="UniProtKB">
        <authorList>
            <consortium name="EnsemblPlants"/>
        </authorList>
    </citation>
    <scope>IDENTIFICATION</scope>
</reference>
<dbReference type="EMBL" id="LRBV02000001">
    <property type="status" value="NOT_ANNOTATED_CDS"/>
    <property type="molecule type" value="Genomic_DNA"/>
</dbReference>
<evidence type="ECO:0000256" key="1">
    <source>
        <dbReference type="SAM" id="MobiDB-lite"/>
    </source>
</evidence>
<dbReference type="Gramene" id="QL93p1868_0067:mrna">
    <property type="protein sequence ID" value="QL93p1868_0067:mrna:CDS:1"/>
    <property type="gene ID" value="QL93p1868_0067"/>
</dbReference>
<feature type="compositionally biased region" description="Polar residues" evidence="1">
    <location>
        <begin position="1"/>
        <end position="10"/>
    </location>
</feature>
<accession>A0A7N2KQX5</accession>
<evidence type="ECO:0000313" key="3">
    <source>
        <dbReference type="Proteomes" id="UP000594261"/>
    </source>
</evidence>
<dbReference type="EnsemblPlants" id="QL01p052837:mrna">
    <property type="protein sequence ID" value="QL01p052837:mrna:CDS:1"/>
    <property type="gene ID" value="QL01p052837"/>
</dbReference>
<name>A0A7N2KQX5_QUELO</name>
<sequence>MASEKFSTPPLTKKRVSDYAPDSEEEVELKKNESKNRIPVAVADANATKQPAKTLKKKKKTTKTHQPQSQGADNGDDPSTHKSKIIFKGFEARINEQGVQSDFLPEDTVADLVELWKSFKQAEFECSRREAHFSEKLFEAARDVYSSSY</sequence>
<feature type="compositionally biased region" description="Basic residues" evidence="1">
    <location>
        <begin position="54"/>
        <end position="63"/>
    </location>
</feature>
<protein>
    <submittedName>
        <fullName evidence="2">Uncharacterized protein</fullName>
    </submittedName>
</protein>
<dbReference type="EnsemblPlants" id="QL93p1868_0067:mrna">
    <property type="protein sequence ID" value="QL93p1868_0067:mrna:CDS:1"/>
    <property type="gene ID" value="QL93p1868_0067"/>
</dbReference>
<dbReference type="Proteomes" id="UP000594261">
    <property type="component" value="Chromosome 1"/>
</dbReference>
<dbReference type="AlphaFoldDB" id="A0A7N2KQX5"/>
<keyword evidence="3" id="KW-1185">Reference proteome</keyword>
<organism evidence="2 3">
    <name type="scientific">Quercus lobata</name>
    <name type="common">Valley oak</name>
    <dbReference type="NCBI Taxonomy" id="97700"/>
    <lineage>
        <taxon>Eukaryota</taxon>
        <taxon>Viridiplantae</taxon>
        <taxon>Streptophyta</taxon>
        <taxon>Embryophyta</taxon>
        <taxon>Tracheophyta</taxon>
        <taxon>Spermatophyta</taxon>
        <taxon>Magnoliopsida</taxon>
        <taxon>eudicotyledons</taxon>
        <taxon>Gunneridae</taxon>
        <taxon>Pentapetalae</taxon>
        <taxon>rosids</taxon>
        <taxon>fabids</taxon>
        <taxon>Fagales</taxon>
        <taxon>Fagaceae</taxon>
        <taxon>Quercus</taxon>
    </lineage>
</organism>
<feature type="region of interest" description="Disordered" evidence="1">
    <location>
        <begin position="1"/>
        <end position="84"/>
    </location>
</feature>
<dbReference type="Gramene" id="QL01p052837:mrna">
    <property type="protein sequence ID" value="QL01p052837:mrna:CDS:1"/>
    <property type="gene ID" value="QL01p052837"/>
</dbReference>
<evidence type="ECO:0000313" key="2">
    <source>
        <dbReference type="EnsemblPlants" id="QL01p052837:mrna:CDS:1"/>
    </source>
</evidence>
<reference evidence="2 3" key="1">
    <citation type="journal article" date="2016" name="G3 (Bethesda)">
        <title>First Draft Assembly and Annotation of the Genome of a California Endemic Oak Quercus lobata Nee (Fagaceae).</title>
        <authorList>
            <person name="Sork V.L."/>
            <person name="Fitz-Gibbon S.T."/>
            <person name="Puiu D."/>
            <person name="Crepeau M."/>
            <person name="Gugger P.F."/>
            <person name="Sherman R."/>
            <person name="Stevens K."/>
            <person name="Langley C.H."/>
            <person name="Pellegrini M."/>
            <person name="Salzberg S.L."/>
        </authorList>
    </citation>
    <scope>NUCLEOTIDE SEQUENCE [LARGE SCALE GENOMIC DNA]</scope>
    <source>
        <strain evidence="3">cv. SW786</strain>
    </source>
</reference>